<feature type="region of interest" description="Disordered" evidence="2">
    <location>
        <begin position="995"/>
        <end position="1018"/>
    </location>
</feature>
<protein>
    <submittedName>
        <fullName evidence="3">Hamartin like protein</fullName>
    </submittedName>
</protein>
<gene>
    <name evidence="3" type="ORF">HNY73_018658</name>
</gene>
<reference evidence="3" key="1">
    <citation type="journal article" date="2020" name="bioRxiv">
        <title>Chromosome-level reference genome of the European wasp spider Argiope bruennichi: a resource for studies on range expansion and evolutionary adaptation.</title>
        <authorList>
            <person name="Sheffer M.M."/>
            <person name="Hoppe A."/>
            <person name="Krehenwinkel H."/>
            <person name="Uhl G."/>
            <person name="Kuss A.W."/>
            <person name="Jensen L."/>
            <person name="Jensen C."/>
            <person name="Gillespie R.G."/>
            <person name="Hoff K.J."/>
            <person name="Prost S."/>
        </authorList>
    </citation>
    <scope>NUCLEOTIDE SEQUENCE</scope>
</reference>
<dbReference type="AlphaFoldDB" id="A0A8T0EEG2"/>
<evidence type="ECO:0000313" key="3">
    <source>
        <dbReference type="EMBL" id="KAF8771209.1"/>
    </source>
</evidence>
<dbReference type="InterPro" id="IPR016024">
    <property type="entry name" value="ARM-type_fold"/>
</dbReference>
<evidence type="ECO:0000313" key="4">
    <source>
        <dbReference type="Proteomes" id="UP000807504"/>
    </source>
</evidence>
<dbReference type="SUPFAM" id="SSF48371">
    <property type="entry name" value="ARM repeat"/>
    <property type="match status" value="1"/>
</dbReference>
<dbReference type="GO" id="GO:0032007">
    <property type="term" value="P:negative regulation of TOR signaling"/>
    <property type="evidence" value="ECO:0007669"/>
    <property type="project" value="TreeGrafter"/>
</dbReference>
<evidence type="ECO:0000256" key="2">
    <source>
        <dbReference type="SAM" id="MobiDB-lite"/>
    </source>
</evidence>
<accession>A0A8T0EEG2</accession>
<dbReference type="PANTHER" id="PTHR15154">
    <property type="entry name" value="HAMARTIN"/>
    <property type="match status" value="1"/>
</dbReference>
<feature type="compositionally biased region" description="Polar residues" evidence="2">
    <location>
        <begin position="995"/>
        <end position="1012"/>
    </location>
</feature>
<dbReference type="InterPro" id="IPR007483">
    <property type="entry name" value="Hamartin"/>
</dbReference>
<evidence type="ECO:0000256" key="1">
    <source>
        <dbReference type="SAM" id="Coils"/>
    </source>
</evidence>
<feature type="coiled-coil region" evidence="1">
    <location>
        <begin position="900"/>
        <end position="927"/>
    </location>
</feature>
<dbReference type="EMBL" id="JABXBU010002228">
    <property type="protein sequence ID" value="KAF8771209.1"/>
    <property type="molecule type" value="Genomic_DNA"/>
</dbReference>
<dbReference type="GO" id="GO:0051726">
    <property type="term" value="P:regulation of cell cycle"/>
    <property type="evidence" value="ECO:0007669"/>
    <property type="project" value="TreeGrafter"/>
</dbReference>
<name>A0A8T0EEG2_ARGBR</name>
<comment type="caution">
    <text evidence="3">The sequence shown here is derived from an EMBL/GenBank/DDBJ whole genome shotgun (WGS) entry which is preliminary data.</text>
</comment>
<dbReference type="Pfam" id="PF04388">
    <property type="entry name" value="Hamartin"/>
    <property type="match status" value="2"/>
</dbReference>
<dbReference type="Proteomes" id="UP000807504">
    <property type="component" value="Unassembled WGS sequence"/>
</dbReference>
<dbReference type="GO" id="GO:0033596">
    <property type="term" value="C:TSC1-TSC2 complex"/>
    <property type="evidence" value="ECO:0007669"/>
    <property type="project" value="TreeGrafter"/>
</dbReference>
<reference evidence="3" key="2">
    <citation type="submission" date="2020-06" db="EMBL/GenBank/DDBJ databases">
        <authorList>
            <person name="Sheffer M."/>
        </authorList>
    </citation>
    <scope>NUCLEOTIDE SEQUENCE</scope>
</reference>
<keyword evidence="4" id="KW-1185">Reference proteome</keyword>
<dbReference type="GO" id="GO:0008285">
    <property type="term" value="P:negative regulation of cell population proliferation"/>
    <property type="evidence" value="ECO:0007669"/>
    <property type="project" value="TreeGrafter"/>
</dbReference>
<organism evidence="3 4">
    <name type="scientific">Argiope bruennichi</name>
    <name type="common">Wasp spider</name>
    <name type="synonym">Aranea bruennichi</name>
    <dbReference type="NCBI Taxonomy" id="94029"/>
    <lineage>
        <taxon>Eukaryota</taxon>
        <taxon>Metazoa</taxon>
        <taxon>Ecdysozoa</taxon>
        <taxon>Arthropoda</taxon>
        <taxon>Chelicerata</taxon>
        <taxon>Arachnida</taxon>
        <taxon>Araneae</taxon>
        <taxon>Araneomorphae</taxon>
        <taxon>Entelegynae</taxon>
        <taxon>Araneoidea</taxon>
        <taxon>Araneidae</taxon>
        <taxon>Argiope</taxon>
    </lineage>
</organism>
<dbReference type="PANTHER" id="PTHR15154:SF2">
    <property type="entry name" value="HAMARTIN"/>
    <property type="match status" value="1"/>
</dbReference>
<proteinExistence type="predicted"/>
<sequence length="1018" mass="116158">MHQRKEKGERSSQNPVEAVLNLLPVLETADYHYAGNVMDMICEGLNENKDSKVLNGIVDYYITADSHRIIDILVRSKEPHDKHLFDKIFDLMKNEIYRYKAVQLLMNLVYRQPPWLHKIATHRILNLLINLLKNDQYAPTLMCGLLTLTSLLSIIPGQFIPFLNDTFEIFSRIASWGGKKPGKYKCFIVDVHAMHLQTATGSLFQRLYGLFPYNFLVYLRSVYLSNKVTEDNAVVFNKVIKPLVKQVRLHPFLVNATKEQELEPKRFKKMAYHDVVVECASYCVDRPSEPFRNNLTSSNEHNLYSFDSAQLNCCSNQSSCSINYETDFVNESESSRDVIPWATNGISNVSTPQTSNATSPLTLKNETIVKNYNRQISSEEVPLDIAVEAKPELLKMEADNSLSSLQSLKDIDGSKQSVLENVDILSALEAKEDDVDKEVLELTSKQSITENGVAEPLESGYTPSASVIQNLMEEPVDLLKSTLERTDSLTKSHEEENEEMLNSLQETDSESFKFHYSSHIGICHCPDGILSPYELLTRPKSRSTSCPIVSFKQLQLPTDINNSDETVTGPDSIVACNSNTASASAFMPISNGAEVAFTHKIATYEELVPYLHPVEELRRLAPECFETHISQNSIVNSLSPTGLLDQCVQSANEAAFGHLFSIPITSTTNTDWTHFGGKAPPDEISILRTKILLLQNQLEFERHRKDVHSERNRRILGRVKNFKMEYDQFESLKEKVALLEQENRDLRNQTVKNCKLYQQLEAEIQQQEKTICSKMLKTEKKNTELENAATEYRQLLIQDKEKFNEIHELNKKCQLDITLLKHQLEHANKKMLQCQRIERDSVYLSKQLILLQELVRQYKEKIEMMKETQQSDIGAKLKSDAAMLEIKDLKQKLESKSYQLDSTKGKIASLEQALEDLKTKQKDHMKILETMKSFHKDEIVILNERLEGLKKISIQKDAHILDLYKDMETLLEEKTMLEKRLNGDANATTASYHLNDSSAHIQSPSNITNPNSYRKDAS</sequence>
<keyword evidence="1" id="KW-0175">Coiled coil</keyword>